<evidence type="ECO:0000313" key="3">
    <source>
        <dbReference type="Proteomes" id="UP000305451"/>
    </source>
</evidence>
<feature type="transmembrane region" description="Helical" evidence="1">
    <location>
        <begin position="20"/>
        <end position="44"/>
    </location>
</feature>
<dbReference type="Pfam" id="PF11188">
    <property type="entry name" value="DUF2975"/>
    <property type="match status" value="1"/>
</dbReference>
<sequence length="183" mass="19683">MKTLGPGSLAAILKRLLDILYYLLWAALGVASLVTLLIFAVGIYGVTGIGPSLPPELRDLLQMSVVVALPFAIFGLVALTFIVHKLRNVADTLVQGDPFVPENAGHLRSIALAILAYQLTSYAAHGVLGLLLTLFGRPVESGVSLTPEFSVNLGAWFAVLALFVLSEVFREGTRLREEQKLTI</sequence>
<keyword evidence="1" id="KW-0812">Transmembrane</keyword>
<evidence type="ECO:0000313" key="2">
    <source>
        <dbReference type="EMBL" id="TGY92583.1"/>
    </source>
</evidence>
<accession>A0A4S2HA51</accession>
<reference evidence="2 3" key="1">
    <citation type="journal article" date="2013" name="Int. J. Syst. Evol. Microbiol.">
        <title>Marinicauda pacifica gen. nov., sp. nov., a prosthecate alphaproteobacterium of the family Hyphomonadaceae isolated from deep seawater.</title>
        <authorList>
            <person name="Zhang X.Y."/>
            <person name="Li G.W."/>
            <person name="Wang C.S."/>
            <person name="Zhang Y.J."/>
            <person name="Xu X.W."/>
            <person name="Li H."/>
            <person name="Liu A."/>
            <person name="Liu C."/>
            <person name="Xie B.B."/>
            <person name="Qin Q.L."/>
            <person name="Xu Z."/>
            <person name="Chen X.L."/>
            <person name="Zhou B.C."/>
            <person name="Zhang Y.Z."/>
        </authorList>
    </citation>
    <scope>NUCLEOTIDE SEQUENCE [LARGE SCALE GENOMIC DNA]</scope>
    <source>
        <strain evidence="2 3">P-1 km-3</strain>
    </source>
</reference>
<gene>
    <name evidence="2" type="ORF">E5162_12505</name>
</gene>
<dbReference type="AlphaFoldDB" id="A0A4S2HA51"/>
<feature type="transmembrane region" description="Helical" evidence="1">
    <location>
        <begin position="153"/>
        <end position="170"/>
    </location>
</feature>
<feature type="transmembrane region" description="Helical" evidence="1">
    <location>
        <begin position="64"/>
        <end position="83"/>
    </location>
</feature>
<comment type="caution">
    <text evidence="2">The sequence shown here is derived from an EMBL/GenBank/DDBJ whole genome shotgun (WGS) entry which is preliminary data.</text>
</comment>
<dbReference type="EMBL" id="SRXV01000003">
    <property type="protein sequence ID" value="TGY92583.1"/>
    <property type="molecule type" value="Genomic_DNA"/>
</dbReference>
<keyword evidence="3" id="KW-1185">Reference proteome</keyword>
<keyword evidence="1" id="KW-0472">Membrane</keyword>
<feature type="transmembrane region" description="Helical" evidence="1">
    <location>
        <begin position="110"/>
        <end position="133"/>
    </location>
</feature>
<protein>
    <submittedName>
        <fullName evidence="2">DUF2975 domain-containing protein</fullName>
    </submittedName>
</protein>
<keyword evidence="1" id="KW-1133">Transmembrane helix</keyword>
<dbReference type="InterPro" id="IPR021354">
    <property type="entry name" value="DUF2975"/>
</dbReference>
<name>A0A4S2HA51_9PROT</name>
<proteinExistence type="predicted"/>
<dbReference type="Proteomes" id="UP000305451">
    <property type="component" value="Unassembled WGS sequence"/>
</dbReference>
<organism evidence="2 3">
    <name type="scientific">Marinicauda pacifica</name>
    <dbReference type="NCBI Taxonomy" id="1133559"/>
    <lineage>
        <taxon>Bacteria</taxon>
        <taxon>Pseudomonadati</taxon>
        <taxon>Pseudomonadota</taxon>
        <taxon>Alphaproteobacteria</taxon>
        <taxon>Maricaulales</taxon>
        <taxon>Maricaulaceae</taxon>
        <taxon>Marinicauda</taxon>
    </lineage>
</organism>
<evidence type="ECO:0000256" key="1">
    <source>
        <dbReference type="SAM" id="Phobius"/>
    </source>
</evidence>
<dbReference type="OrthoDB" id="7349915at2"/>